<dbReference type="AlphaFoldDB" id="A0A1G8ACL0"/>
<gene>
    <name evidence="6" type="ORF">SAMN05660652_01346</name>
</gene>
<dbReference type="SUPFAM" id="SSF46785">
    <property type="entry name" value="Winged helix' DNA-binding domain"/>
    <property type="match status" value="1"/>
</dbReference>
<protein>
    <submittedName>
        <fullName evidence="6">Transcriptional regulator, GntR family</fullName>
    </submittedName>
</protein>
<dbReference type="InterPro" id="IPR036390">
    <property type="entry name" value="WH_DNA-bd_sf"/>
</dbReference>
<accession>A0A1G8ACL0</accession>
<evidence type="ECO:0000256" key="2">
    <source>
        <dbReference type="ARBA" id="ARBA00023125"/>
    </source>
</evidence>
<dbReference type="Gene3D" id="1.10.10.10">
    <property type="entry name" value="Winged helix-like DNA-binding domain superfamily/Winged helix DNA-binding domain"/>
    <property type="match status" value="1"/>
</dbReference>
<dbReference type="InterPro" id="IPR036388">
    <property type="entry name" value="WH-like_DNA-bd_sf"/>
</dbReference>
<keyword evidence="2" id="KW-0238">DNA-binding</keyword>
<evidence type="ECO:0000259" key="5">
    <source>
        <dbReference type="PROSITE" id="PS50949"/>
    </source>
</evidence>
<dbReference type="STRING" id="83767.SAMN05660652_01346"/>
<dbReference type="PROSITE" id="PS50949">
    <property type="entry name" value="HTH_GNTR"/>
    <property type="match status" value="1"/>
</dbReference>
<dbReference type="Pfam" id="PF00392">
    <property type="entry name" value="GntR"/>
    <property type="match status" value="1"/>
</dbReference>
<dbReference type="InterPro" id="IPR000524">
    <property type="entry name" value="Tscrpt_reg_HTH_GntR"/>
</dbReference>
<keyword evidence="3" id="KW-0804">Transcription</keyword>
<dbReference type="SMART" id="SM00895">
    <property type="entry name" value="FCD"/>
    <property type="match status" value="1"/>
</dbReference>
<keyword evidence="7" id="KW-1185">Reference proteome</keyword>
<dbReference type="InterPro" id="IPR008920">
    <property type="entry name" value="TF_FadR/GntR_C"/>
</dbReference>
<evidence type="ECO:0000256" key="3">
    <source>
        <dbReference type="ARBA" id="ARBA00023163"/>
    </source>
</evidence>
<keyword evidence="1" id="KW-0805">Transcription regulation</keyword>
<dbReference type="Gene3D" id="1.20.120.530">
    <property type="entry name" value="GntR ligand-binding domain-like"/>
    <property type="match status" value="1"/>
</dbReference>
<dbReference type="GO" id="GO:0003700">
    <property type="term" value="F:DNA-binding transcription factor activity"/>
    <property type="evidence" value="ECO:0007669"/>
    <property type="project" value="InterPro"/>
</dbReference>
<feature type="region of interest" description="Disordered" evidence="4">
    <location>
        <begin position="259"/>
        <end position="284"/>
    </location>
</feature>
<dbReference type="SUPFAM" id="SSF48008">
    <property type="entry name" value="GntR ligand-binding domain-like"/>
    <property type="match status" value="1"/>
</dbReference>
<evidence type="ECO:0000313" key="7">
    <source>
        <dbReference type="Proteomes" id="UP000198607"/>
    </source>
</evidence>
<dbReference type="GO" id="GO:0003677">
    <property type="term" value="F:DNA binding"/>
    <property type="evidence" value="ECO:0007669"/>
    <property type="project" value="UniProtKB-KW"/>
</dbReference>
<organism evidence="6 7">
    <name type="scientific">Propionivibrio dicarboxylicus</name>
    <dbReference type="NCBI Taxonomy" id="83767"/>
    <lineage>
        <taxon>Bacteria</taxon>
        <taxon>Pseudomonadati</taxon>
        <taxon>Pseudomonadota</taxon>
        <taxon>Betaproteobacteria</taxon>
        <taxon>Rhodocyclales</taxon>
        <taxon>Rhodocyclaceae</taxon>
        <taxon>Propionivibrio</taxon>
    </lineage>
</organism>
<dbReference type="Proteomes" id="UP000198607">
    <property type="component" value="Unassembled WGS sequence"/>
</dbReference>
<reference evidence="6 7" key="1">
    <citation type="submission" date="2016-10" db="EMBL/GenBank/DDBJ databases">
        <authorList>
            <person name="de Groot N.N."/>
        </authorList>
    </citation>
    <scope>NUCLEOTIDE SEQUENCE [LARGE SCALE GENOMIC DNA]</scope>
    <source>
        <strain evidence="6 7">DSM 5885</strain>
    </source>
</reference>
<feature type="domain" description="HTH gntR-type" evidence="5">
    <location>
        <begin position="45"/>
        <end position="117"/>
    </location>
</feature>
<proteinExistence type="predicted"/>
<dbReference type="PANTHER" id="PTHR43537:SF50">
    <property type="entry name" value="TRANSCRIPTIONAL REGULATORY PROTEIN"/>
    <property type="match status" value="1"/>
</dbReference>
<evidence type="ECO:0000256" key="1">
    <source>
        <dbReference type="ARBA" id="ARBA00023015"/>
    </source>
</evidence>
<dbReference type="SMART" id="SM00345">
    <property type="entry name" value="HTH_GNTR"/>
    <property type="match status" value="1"/>
</dbReference>
<dbReference type="PANTHER" id="PTHR43537">
    <property type="entry name" value="TRANSCRIPTIONAL REGULATOR, GNTR FAMILY"/>
    <property type="match status" value="1"/>
</dbReference>
<evidence type="ECO:0000313" key="6">
    <source>
        <dbReference type="EMBL" id="SDH18678.1"/>
    </source>
</evidence>
<dbReference type="InterPro" id="IPR011711">
    <property type="entry name" value="GntR_C"/>
</dbReference>
<evidence type="ECO:0000256" key="4">
    <source>
        <dbReference type="SAM" id="MobiDB-lite"/>
    </source>
</evidence>
<sequence>MQSVLFLAFLHATTKQCQHIPCNNQIYIPDTSSPPGHFMTHTEHGNRSQVAAQRLRQMIVAGELAPGQRISEREIGTQLVGHLDGLSRTPLREALKILAAEGLVTIAPNRGATVTALSIDEVEEALDLLVGLEGLAAEATCARIGDAEIAAIEALHEAMHAAYRAEQLMDYFEINQAIHQHIVDAAGNRVLSRIYAAECARIRRYRYAGNHRHERWERAIAEHDQILAVLKERNGTLLRELLRAHHQNGWQVSRRVVAATPASDPATSKSSSRRRAATKTNAPE</sequence>
<dbReference type="EMBL" id="FNCY01000004">
    <property type="protein sequence ID" value="SDH18678.1"/>
    <property type="molecule type" value="Genomic_DNA"/>
</dbReference>
<dbReference type="Pfam" id="PF07729">
    <property type="entry name" value="FCD"/>
    <property type="match status" value="1"/>
</dbReference>
<dbReference type="CDD" id="cd07377">
    <property type="entry name" value="WHTH_GntR"/>
    <property type="match status" value="1"/>
</dbReference>
<name>A0A1G8ACL0_9RHOO</name>